<dbReference type="PANTHER" id="PTHR13932:SF5">
    <property type="entry name" value="RADICAL S-ADENOSYL METHIONINE DOMAIN-CONTAINING PROTEIN 1, MITOCHONDRIAL"/>
    <property type="match status" value="1"/>
</dbReference>
<dbReference type="InterPro" id="IPR007197">
    <property type="entry name" value="rSAM"/>
</dbReference>
<evidence type="ECO:0000256" key="3">
    <source>
        <dbReference type="ARBA" id="ARBA00022691"/>
    </source>
</evidence>
<keyword evidence="5" id="KW-0408">Iron</keyword>
<evidence type="ECO:0000256" key="6">
    <source>
        <dbReference type="ARBA" id="ARBA00023014"/>
    </source>
</evidence>
<dbReference type="SFLD" id="SFLDG01065">
    <property type="entry name" value="anaerobic_coproporphyrinogen-I"/>
    <property type="match status" value="1"/>
</dbReference>
<keyword evidence="3" id="KW-0949">S-adenosyl-L-methionine</keyword>
<keyword evidence="9" id="KW-0346">Stress response</keyword>
<evidence type="ECO:0000313" key="9">
    <source>
        <dbReference type="EMBL" id="VAY86523.1"/>
    </source>
</evidence>
<name>A0A3B1DRG1_9ZZZZ</name>
<dbReference type="Pfam" id="PF04055">
    <property type="entry name" value="Radical_SAM"/>
    <property type="match status" value="1"/>
</dbReference>
<keyword evidence="4" id="KW-0479">Metal-binding</keyword>
<dbReference type="SMART" id="SM00729">
    <property type="entry name" value="Elp3"/>
    <property type="match status" value="1"/>
</dbReference>
<gene>
    <name evidence="9" type="ORF">MNB_ARC-1_180</name>
</gene>
<evidence type="ECO:0000256" key="4">
    <source>
        <dbReference type="ARBA" id="ARBA00022723"/>
    </source>
</evidence>
<evidence type="ECO:0000256" key="5">
    <source>
        <dbReference type="ARBA" id="ARBA00023004"/>
    </source>
</evidence>
<dbReference type="GO" id="GO:0006779">
    <property type="term" value="P:porphyrin-containing compound biosynthetic process"/>
    <property type="evidence" value="ECO:0007669"/>
    <property type="project" value="InterPro"/>
</dbReference>
<evidence type="ECO:0000256" key="7">
    <source>
        <dbReference type="ARBA" id="ARBA00023186"/>
    </source>
</evidence>
<organism evidence="9">
    <name type="scientific">hydrothermal vent metagenome</name>
    <dbReference type="NCBI Taxonomy" id="652676"/>
    <lineage>
        <taxon>unclassified sequences</taxon>
        <taxon>metagenomes</taxon>
        <taxon>ecological metagenomes</taxon>
    </lineage>
</organism>
<proteinExistence type="inferred from homology"/>
<dbReference type="InterPro" id="IPR006638">
    <property type="entry name" value="Elp3/MiaA/NifB-like_rSAM"/>
</dbReference>
<dbReference type="NCBIfam" id="TIGR00539">
    <property type="entry name" value="hemN_rel"/>
    <property type="match status" value="1"/>
</dbReference>
<feature type="domain" description="Radical SAM core" evidence="8">
    <location>
        <begin position="1"/>
        <end position="225"/>
    </location>
</feature>
<comment type="similarity">
    <text evidence="1">Belongs to the anaerobic coproporphyrinogen-III oxidase family. HemW subfamily.</text>
</comment>
<keyword evidence="7" id="KW-0143">Chaperone</keyword>
<dbReference type="SFLD" id="SFLDS00029">
    <property type="entry name" value="Radical_SAM"/>
    <property type="match status" value="1"/>
</dbReference>
<dbReference type="GO" id="GO:0051539">
    <property type="term" value="F:4 iron, 4 sulfur cluster binding"/>
    <property type="evidence" value="ECO:0007669"/>
    <property type="project" value="InterPro"/>
</dbReference>
<evidence type="ECO:0000256" key="1">
    <source>
        <dbReference type="ARBA" id="ARBA00006100"/>
    </source>
</evidence>
<dbReference type="EMBL" id="UOYO01000013">
    <property type="protein sequence ID" value="VAY86523.1"/>
    <property type="molecule type" value="Genomic_DNA"/>
</dbReference>
<dbReference type="InterPro" id="IPR058240">
    <property type="entry name" value="rSAM_sf"/>
</dbReference>
<dbReference type="SFLD" id="SFLDF00562">
    <property type="entry name" value="HemN-like__clustered_with_heat"/>
    <property type="match status" value="1"/>
</dbReference>
<sequence>MLLYIHIPFCDSKCHYCAFNSYTSLHHLQDDFVKALCCQLKHELEQIQHENIETVFIGGGTPSCLSIIHFEQIFYILQPYLKHIKEITCEANPNSATKSWLKGIYDLGINRISFGVQSFNDEKLIFLNRNHTSKMATTAIQTAFDIGFQHINCDIIYDTILDNKKLLNKDLSIINQLPIDHISAYSLTIENKTKFFNQTNVRVENIKLAHYIFDILKKYDFIQYEISNFAKNKEAYSCHNIGYWEYKQYLGCGAGAIGCINNKRLYTHTNIATYIKNPISYKNIETLSNNDIKIEKILLGLRSKVGINRSLLNKKELQNAIELVKLDKMLLKNDRFYSTNFMLADELALHII</sequence>
<dbReference type="GO" id="GO:0005737">
    <property type="term" value="C:cytoplasm"/>
    <property type="evidence" value="ECO:0007669"/>
    <property type="project" value="InterPro"/>
</dbReference>
<protein>
    <submittedName>
        <fullName evidence="9">Hypothetical radical SAM family enzyme in heat shock gene cluster, similarity with CPO of BS HemN-type</fullName>
    </submittedName>
</protein>
<dbReference type="SUPFAM" id="SSF102114">
    <property type="entry name" value="Radical SAM enzymes"/>
    <property type="match status" value="1"/>
</dbReference>
<dbReference type="PANTHER" id="PTHR13932">
    <property type="entry name" value="COPROPORPHYRINIGEN III OXIDASE"/>
    <property type="match status" value="1"/>
</dbReference>
<keyword evidence="2" id="KW-0349">Heme</keyword>
<dbReference type="PROSITE" id="PS51918">
    <property type="entry name" value="RADICAL_SAM"/>
    <property type="match status" value="1"/>
</dbReference>
<dbReference type="InterPro" id="IPR013785">
    <property type="entry name" value="Aldolase_TIM"/>
</dbReference>
<dbReference type="GO" id="GO:0004109">
    <property type="term" value="F:coproporphyrinogen oxidase activity"/>
    <property type="evidence" value="ECO:0007669"/>
    <property type="project" value="InterPro"/>
</dbReference>
<dbReference type="Gene3D" id="3.20.20.70">
    <property type="entry name" value="Aldolase class I"/>
    <property type="match status" value="1"/>
</dbReference>
<keyword evidence="6" id="KW-0411">Iron-sulfur</keyword>
<dbReference type="GO" id="GO:0046872">
    <property type="term" value="F:metal ion binding"/>
    <property type="evidence" value="ECO:0007669"/>
    <property type="project" value="UniProtKB-KW"/>
</dbReference>
<dbReference type="CDD" id="cd01335">
    <property type="entry name" value="Radical_SAM"/>
    <property type="match status" value="1"/>
</dbReference>
<dbReference type="InterPro" id="IPR034505">
    <property type="entry name" value="Coproporphyrinogen-III_oxidase"/>
</dbReference>
<dbReference type="AlphaFoldDB" id="A0A3B1DRG1"/>
<evidence type="ECO:0000256" key="2">
    <source>
        <dbReference type="ARBA" id="ARBA00022617"/>
    </source>
</evidence>
<evidence type="ECO:0000259" key="8">
    <source>
        <dbReference type="PROSITE" id="PS51918"/>
    </source>
</evidence>
<dbReference type="InterPro" id="IPR004559">
    <property type="entry name" value="HemW-like"/>
</dbReference>
<reference evidence="9" key="1">
    <citation type="submission" date="2018-10" db="EMBL/GenBank/DDBJ databases">
        <authorList>
            <person name="Aoki K."/>
        </authorList>
    </citation>
    <scope>NUCLEOTIDE SEQUENCE</scope>
</reference>
<accession>A0A3B1DRG1</accession>